<protein>
    <submittedName>
        <fullName evidence="2">Uncharacterized protein</fullName>
    </submittedName>
</protein>
<evidence type="ECO:0000313" key="2">
    <source>
        <dbReference type="EMBL" id="QJA89680.1"/>
    </source>
</evidence>
<dbReference type="EMBL" id="MT142861">
    <property type="protein sequence ID" value="QJA89680.1"/>
    <property type="molecule type" value="Genomic_DNA"/>
</dbReference>
<sequence>MKKANIIILTVCLLLIANISQAWRMARPVTLTYPLDERQVRRLNTILQELWNITNGRINVDIVTTSRTVADNGDIWLIQTGGTVYIQYKANDHIYTIGP</sequence>
<name>A0A6M3L4Z6_9ZZZZ</name>
<accession>A0A6M3L4Z6</accession>
<organism evidence="2">
    <name type="scientific">viral metagenome</name>
    <dbReference type="NCBI Taxonomy" id="1070528"/>
    <lineage>
        <taxon>unclassified sequences</taxon>
        <taxon>metagenomes</taxon>
        <taxon>organismal metagenomes</taxon>
    </lineage>
</organism>
<evidence type="ECO:0000313" key="1">
    <source>
        <dbReference type="EMBL" id="QJA81123.1"/>
    </source>
</evidence>
<dbReference type="AlphaFoldDB" id="A0A6M3L4Z6"/>
<reference evidence="2" key="1">
    <citation type="submission" date="2020-03" db="EMBL/GenBank/DDBJ databases">
        <title>The deep terrestrial virosphere.</title>
        <authorList>
            <person name="Holmfeldt K."/>
            <person name="Nilsson E."/>
            <person name="Simone D."/>
            <person name="Lopez-Fernandez M."/>
            <person name="Wu X."/>
            <person name="de Brujin I."/>
            <person name="Lundin D."/>
            <person name="Andersson A."/>
            <person name="Bertilsson S."/>
            <person name="Dopson M."/>
        </authorList>
    </citation>
    <scope>NUCLEOTIDE SEQUENCE</scope>
    <source>
        <strain evidence="1">MM415A00584</strain>
        <strain evidence="2">MM415B02517</strain>
    </source>
</reference>
<proteinExistence type="predicted"/>
<dbReference type="EMBL" id="MT142448">
    <property type="protein sequence ID" value="QJA81123.1"/>
    <property type="molecule type" value="Genomic_DNA"/>
</dbReference>
<gene>
    <name evidence="1" type="ORF">MM415A00584_0010</name>
    <name evidence="2" type="ORF">MM415B02517_0010</name>
</gene>